<organism evidence="2 3">
    <name type="scientific">Leersia perrieri</name>
    <dbReference type="NCBI Taxonomy" id="77586"/>
    <lineage>
        <taxon>Eukaryota</taxon>
        <taxon>Viridiplantae</taxon>
        <taxon>Streptophyta</taxon>
        <taxon>Embryophyta</taxon>
        <taxon>Tracheophyta</taxon>
        <taxon>Spermatophyta</taxon>
        <taxon>Magnoliopsida</taxon>
        <taxon>Liliopsida</taxon>
        <taxon>Poales</taxon>
        <taxon>Poaceae</taxon>
        <taxon>BOP clade</taxon>
        <taxon>Oryzoideae</taxon>
        <taxon>Oryzeae</taxon>
        <taxon>Oryzinae</taxon>
        <taxon>Leersia</taxon>
    </lineage>
</organism>
<accession>A0A0D9XHN6</accession>
<evidence type="ECO:0000313" key="2">
    <source>
        <dbReference type="EnsemblPlants" id="LPERR10G01430.1"/>
    </source>
</evidence>
<dbReference type="HOGENOM" id="CLU_2625520_0_0_1"/>
<evidence type="ECO:0000256" key="1">
    <source>
        <dbReference type="SAM" id="MobiDB-lite"/>
    </source>
</evidence>
<reference evidence="2" key="3">
    <citation type="submission" date="2015-04" db="UniProtKB">
        <authorList>
            <consortium name="EnsemblPlants"/>
        </authorList>
    </citation>
    <scope>IDENTIFICATION</scope>
</reference>
<keyword evidence="3" id="KW-1185">Reference proteome</keyword>
<proteinExistence type="predicted"/>
<dbReference type="AlphaFoldDB" id="A0A0D9XHN6"/>
<dbReference type="EnsemblPlants" id="LPERR10G01430.1">
    <property type="protein sequence ID" value="LPERR10G01430.1"/>
    <property type="gene ID" value="LPERR10G01430"/>
</dbReference>
<reference evidence="3" key="2">
    <citation type="submission" date="2013-12" db="EMBL/GenBank/DDBJ databases">
        <authorList>
            <person name="Yu Y."/>
            <person name="Lee S."/>
            <person name="de Baynast K."/>
            <person name="Wissotski M."/>
            <person name="Liu L."/>
            <person name="Talag J."/>
            <person name="Goicoechea J."/>
            <person name="Angelova A."/>
            <person name="Jetty R."/>
            <person name="Kudrna D."/>
            <person name="Golser W."/>
            <person name="Rivera L."/>
            <person name="Zhang J."/>
            <person name="Wing R."/>
        </authorList>
    </citation>
    <scope>NUCLEOTIDE SEQUENCE</scope>
</reference>
<dbReference type="Proteomes" id="UP000032180">
    <property type="component" value="Chromosome 10"/>
</dbReference>
<name>A0A0D9XHN6_9ORYZ</name>
<sequence length="78" mass="8853">MNVIGFDVQENRVVQQIADSYDGDDDDDNYEPKAMIMPIQHDAETSSSNNPPQWTDESWSDDDFDQERDAISQSLAQA</sequence>
<feature type="compositionally biased region" description="Polar residues" evidence="1">
    <location>
        <begin position="45"/>
        <end position="57"/>
    </location>
</feature>
<evidence type="ECO:0000313" key="3">
    <source>
        <dbReference type="Proteomes" id="UP000032180"/>
    </source>
</evidence>
<feature type="region of interest" description="Disordered" evidence="1">
    <location>
        <begin position="15"/>
        <end position="78"/>
    </location>
</feature>
<dbReference type="Gramene" id="LPERR10G01430.1">
    <property type="protein sequence ID" value="LPERR10G01430.1"/>
    <property type="gene ID" value="LPERR10G01430"/>
</dbReference>
<protein>
    <submittedName>
        <fullName evidence="2">Uncharacterized protein</fullName>
    </submittedName>
</protein>
<reference evidence="2 3" key="1">
    <citation type="submission" date="2012-08" db="EMBL/GenBank/DDBJ databases">
        <title>Oryza genome evolution.</title>
        <authorList>
            <person name="Wing R.A."/>
        </authorList>
    </citation>
    <scope>NUCLEOTIDE SEQUENCE</scope>
</reference>